<feature type="compositionally biased region" description="Low complexity" evidence="1">
    <location>
        <begin position="1"/>
        <end position="11"/>
    </location>
</feature>
<feature type="compositionally biased region" description="Basic residues" evidence="1">
    <location>
        <begin position="16"/>
        <end position="28"/>
    </location>
</feature>
<gene>
    <name evidence="2" type="ORF">Glove_159g32</name>
</gene>
<comment type="caution">
    <text evidence="2">The sequence shown here is derived from an EMBL/GenBank/DDBJ whole genome shotgun (WGS) entry which is preliminary data.</text>
</comment>
<evidence type="ECO:0000313" key="2">
    <source>
        <dbReference type="EMBL" id="RHZ78601.1"/>
    </source>
</evidence>
<feature type="region of interest" description="Disordered" evidence="1">
    <location>
        <begin position="1"/>
        <end position="38"/>
    </location>
</feature>
<feature type="compositionally biased region" description="Basic and acidic residues" evidence="1">
    <location>
        <begin position="111"/>
        <end position="120"/>
    </location>
</feature>
<name>A0A397IRM5_9GLOM</name>
<accession>A0A397IRM5</accession>
<dbReference type="AlphaFoldDB" id="A0A397IRM5"/>
<dbReference type="Proteomes" id="UP000266861">
    <property type="component" value="Unassembled WGS sequence"/>
</dbReference>
<evidence type="ECO:0000313" key="3">
    <source>
        <dbReference type="Proteomes" id="UP000266861"/>
    </source>
</evidence>
<dbReference type="EMBL" id="PQFF01000150">
    <property type="protein sequence ID" value="RHZ78601.1"/>
    <property type="molecule type" value="Genomic_DNA"/>
</dbReference>
<keyword evidence="3" id="KW-1185">Reference proteome</keyword>
<evidence type="ECO:0000256" key="1">
    <source>
        <dbReference type="SAM" id="MobiDB-lite"/>
    </source>
</evidence>
<organism evidence="2 3">
    <name type="scientific">Diversispora epigaea</name>
    <dbReference type="NCBI Taxonomy" id="1348612"/>
    <lineage>
        <taxon>Eukaryota</taxon>
        <taxon>Fungi</taxon>
        <taxon>Fungi incertae sedis</taxon>
        <taxon>Mucoromycota</taxon>
        <taxon>Glomeromycotina</taxon>
        <taxon>Glomeromycetes</taxon>
        <taxon>Diversisporales</taxon>
        <taxon>Diversisporaceae</taxon>
        <taxon>Diversispora</taxon>
    </lineage>
</organism>
<feature type="region of interest" description="Disordered" evidence="1">
    <location>
        <begin position="111"/>
        <end position="149"/>
    </location>
</feature>
<reference evidence="2 3" key="1">
    <citation type="submission" date="2018-08" db="EMBL/GenBank/DDBJ databases">
        <title>Genome and evolution of the arbuscular mycorrhizal fungus Diversispora epigaea (formerly Glomus versiforme) and its bacterial endosymbionts.</title>
        <authorList>
            <person name="Sun X."/>
            <person name="Fei Z."/>
            <person name="Harrison M."/>
        </authorList>
    </citation>
    <scope>NUCLEOTIDE SEQUENCE [LARGE SCALE GENOMIC DNA]</scope>
    <source>
        <strain evidence="2 3">IT104</strain>
    </source>
</reference>
<sequence>MVLKNNTNNNNNEKRKPGRPKSVKRGRPSKQELLVRQQQQEQQLQLQLQEQKKQLREQLRQLREQRQQQEQQRLQELKQRLEQLHQQQQQEIMDNPLFLLSSVAVSVQEKENRSCKRNLDEDPDNEAGPSAKKMAKDLTDQDLDTSMSLETVETWHRKKLEDGEIKGD</sequence>
<proteinExistence type="predicted"/>
<protein>
    <submittedName>
        <fullName evidence="2">Uncharacterized protein</fullName>
    </submittedName>
</protein>